<evidence type="ECO:0000256" key="17">
    <source>
        <dbReference type="ARBA" id="ARBA00047899"/>
    </source>
</evidence>
<evidence type="ECO:0000256" key="10">
    <source>
        <dbReference type="ARBA" id="ARBA00022741"/>
    </source>
</evidence>
<dbReference type="GeneID" id="111315973"/>
<keyword evidence="22" id="KW-1185">Reference proteome</keyword>
<evidence type="ECO:0000256" key="15">
    <source>
        <dbReference type="ARBA" id="ARBA00023170"/>
    </source>
</evidence>
<evidence type="ECO:0000256" key="4">
    <source>
        <dbReference type="ARBA" id="ARBA00022553"/>
    </source>
</evidence>
<evidence type="ECO:0000256" key="12">
    <source>
        <dbReference type="ARBA" id="ARBA00022840"/>
    </source>
</evidence>
<comment type="catalytic activity">
    <reaction evidence="17">
        <text>L-threonyl-[protein] + ATP = O-phospho-L-threonyl-[protein] + ADP + H(+)</text>
        <dbReference type="Rhea" id="RHEA:46608"/>
        <dbReference type="Rhea" id="RHEA-COMP:11060"/>
        <dbReference type="Rhea" id="RHEA-COMP:11605"/>
        <dbReference type="ChEBI" id="CHEBI:15378"/>
        <dbReference type="ChEBI" id="CHEBI:30013"/>
        <dbReference type="ChEBI" id="CHEBI:30616"/>
        <dbReference type="ChEBI" id="CHEBI:61977"/>
        <dbReference type="ChEBI" id="CHEBI:456216"/>
        <dbReference type="EC" id="2.7.11.1"/>
    </reaction>
</comment>
<dbReference type="RefSeq" id="XP_022773729.1">
    <property type="nucleotide sequence ID" value="XM_022917994.1"/>
</dbReference>
<organism evidence="22 23">
    <name type="scientific">Durio zibethinus</name>
    <name type="common">Durian</name>
    <dbReference type="NCBI Taxonomy" id="66656"/>
    <lineage>
        <taxon>Eukaryota</taxon>
        <taxon>Viridiplantae</taxon>
        <taxon>Streptophyta</taxon>
        <taxon>Embryophyta</taxon>
        <taxon>Tracheophyta</taxon>
        <taxon>Spermatophyta</taxon>
        <taxon>Magnoliopsida</taxon>
        <taxon>eudicotyledons</taxon>
        <taxon>Gunneridae</taxon>
        <taxon>Pentapetalae</taxon>
        <taxon>rosids</taxon>
        <taxon>malvids</taxon>
        <taxon>Malvales</taxon>
        <taxon>Malvaceae</taxon>
        <taxon>Helicteroideae</taxon>
        <taxon>Durio</taxon>
    </lineage>
</organism>
<dbReference type="GO" id="GO:0005524">
    <property type="term" value="F:ATP binding"/>
    <property type="evidence" value="ECO:0007669"/>
    <property type="project" value="UniProtKB-UniRule"/>
</dbReference>
<dbReference type="Proteomes" id="UP000515121">
    <property type="component" value="Unplaced"/>
</dbReference>
<dbReference type="InterPro" id="IPR011009">
    <property type="entry name" value="Kinase-like_dom_sf"/>
</dbReference>
<sequence length="368" mass="41072">MKIIHYLKIFLPLSTLPALVIFGYLLFSPSKQKKNMGVPTPENGFLFSIFNYDGKIAYQDIINATENFHIRYCIGVGGHGSVYKANLASGRTVALKKLHPLEVEDLNFDKSFMNEINFLSEIRHRNIVKLHGFCVDQRSMFLVLEYMERGSLNDVLKNDVEAMELNWSKRVNIVKGTAHALSYLHNDCALPIVHRDISSNNILLNSNLEACVADFGIARILDLDSSNQTILAGPYGYVAPELAYTTAVTAKCDVYSFGVLALEVLMGRHPKELLSLLPSKPLLQNIRLNDVLDPRLSPPTSYSVVKDIVLVAILALACLSVEPKLRPTMKQVSDEFLRQLRPVAKTLGEISLLQLMDPEINVEGKGCK</sequence>
<keyword evidence="14 20" id="KW-0472">Membrane</keyword>
<name>A0A6P6B929_DURZI</name>
<evidence type="ECO:0000256" key="7">
    <source>
        <dbReference type="ARBA" id="ARBA00022692"/>
    </source>
</evidence>
<keyword evidence="10 19" id="KW-0547">Nucleotide-binding</keyword>
<dbReference type="PROSITE" id="PS00107">
    <property type="entry name" value="PROTEIN_KINASE_ATP"/>
    <property type="match status" value="1"/>
</dbReference>
<evidence type="ECO:0000256" key="18">
    <source>
        <dbReference type="ARBA" id="ARBA00048679"/>
    </source>
</evidence>
<dbReference type="KEGG" id="dzi:111315973"/>
<accession>A0A6P6B929</accession>
<dbReference type="InterPro" id="IPR000719">
    <property type="entry name" value="Prot_kinase_dom"/>
</dbReference>
<keyword evidence="4" id="KW-0597">Phosphoprotein</keyword>
<dbReference type="PROSITE" id="PS00109">
    <property type="entry name" value="PROTEIN_KINASE_TYR"/>
    <property type="match status" value="1"/>
</dbReference>
<keyword evidence="13 20" id="KW-1133">Transmembrane helix</keyword>
<dbReference type="PROSITE" id="PS50011">
    <property type="entry name" value="PROTEIN_KINASE_DOM"/>
    <property type="match status" value="1"/>
</dbReference>
<dbReference type="GO" id="GO:0004674">
    <property type="term" value="F:protein serine/threonine kinase activity"/>
    <property type="evidence" value="ECO:0007669"/>
    <property type="project" value="UniProtKB-KW"/>
</dbReference>
<keyword evidence="12 19" id="KW-0067">ATP-binding</keyword>
<feature type="domain" description="Protein kinase" evidence="21">
    <location>
        <begin position="68"/>
        <end position="337"/>
    </location>
</feature>
<keyword evidence="8" id="KW-0732">Signal</keyword>
<evidence type="ECO:0000313" key="23">
    <source>
        <dbReference type="RefSeq" id="XP_022773729.1"/>
    </source>
</evidence>
<evidence type="ECO:0000256" key="14">
    <source>
        <dbReference type="ARBA" id="ARBA00023136"/>
    </source>
</evidence>
<feature type="transmembrane region" description="Helical" evidence="20">
    <location>
        <begin position="6"/>
        <end position="27"/>
    </location>
</feature>
<dbReference type="GO" id="GO:0016020">
    <property type="term" value="C:membrane"/>
    <property type="evidence" value="ECO:0007669"/>
    <property type="project" value="UniProtKB-SubCell"/>
</dbReference>
<comment type="subcellular location">
    <subcellularLocation>
        <location evidence="1">Membrane</location>
        <topology evidence="1">Single-pass type I membrane protein</topology>
    </subcellularLocation>
</comment>
<dbReference type="EC" id="2.7.11.1" evidence="2"/>
<keyword evidence="5" id="KW-0433">Leucine-rich repeat</keyword>
<evidence type="ECO:0000256" key="6">
    <source>
        <dbReference type="ARBA" id="ARBA00022679"/>
    </source>
</evidence>
<evidence type="ECO:0000256" key="16">
    <source>
        <dbReference type="ARBA" id="ARBA00023180"/>
    </source>
</evidence>
<keyword evidence="15" id="KW-0675">Receptor</keyword>
<dbReference type="PANTHER" id="PTHR48005">
    <property type="entry name" value="LEUCINE RICH REPEAT KINASE 2"/>
    <property type="match status" value="1"/>
</dbReference>
<keyword evidence="7 20" id="KW-0812">Transmembrane</keyword>
<dbReference type="SUPFAM" id="SSF56112">
    <property type="entry name" value="Protein kinase-like (PK-like)"/>
    <property type="match status" value="1"/>
</dbReference>
<keyword evidence="11" id="KW-0418">Kinase</keyword>
<keyword evidence="16" id="KW-0325">Glycoprotein</keyword>
<dbReference type="InterPro" id="IPR051420">
    <property type="entry name" value="Ser_Thr_Kinases_DiverseReg"/>
</dbReference>
<evidence type="ECO:0000313" key="22">
    <source>
        <dbReference type="Proteomes" id="UP000515121"/>
    </source>
</evidence>
<dbReference type="Pfam" id="PF00069">
    <property type="entry name" value="Pkinase"/>
    <property type="match status" value="1"/>
</dbReference>
<evidence type="ECO:0000256" key="19">
    <source>
        <dbReference type="PROSITE-ProRule" id="PRU10141"/>
    </source>
</evidence>
<evidence type="ECO:0000256" key="3">
    <source>
        <dbReference type="ARBA" id="ARBA00022527"/>
    </source>
</evidence>
<evidence type="ECO:0000256" key="9">
    <source>
        <dbReference type="ARBA" id="ARBA00022737"/>
    </source>
</evidence>
<proteinExistence type="predicted"/>
<dbReference type="Gene3D" id="3.30.200.20">
    <property type="entry name" value="Phosphorylase Kinase, domain 1"/>
    <property type="match status" value="1"/>
</dbReference>
<evidence type="ECO:0000256" key="20">
    <source>
        <dbReference type="SAM" id="Phobius"/>
    </source>
</evidence>
<evidence type="ECO:0000256" key="2">
    <source>
        <dbReference type="ARBA" id="ARBA00012513"/>
    </source>
</evidence>
<evidence type="ECO:0000256" key="13">
    <source>
        <dbReference type="ARBA" id="ARBA00022989"/>
    </source>
</evidence>
<keyword evidence="6" id="KW-0808">Transferase</keyword>
<keyword evidence="3" id="KW-0723">Serine/threonine-protein kinase</keyword>
<keyword evidence="9" id="KW-0677">Repeat</keyword>
<dbReference type="FunFam" id="3.30.200.20:FF:000309">
    <property type="entry name" value="Leucine-rich repeat receptor protein kinase MSP1"/>
    <property type="match status" value="1"/>
</dbReference>
<dbReference type="PANTHER" id="PTHR48005:SF16">
    <property type="entry name" value="MDIS1-INTERACTING RECEPTOR LIKE KINASE 2-LIKE ISOFORM X1"/>
    <property type="match status" value="1"/>
</dbReference>
<reference evidence="23" key="1">
    <citation type="submission" date="2025-08" db="UniProtKB">
        <authorList>
            <consortium name="RefSeq"/>
        </authorList>
    </citation>
    <scope>IDENTIFICATION</scope>
    <source>
        <tissue evidence="23">Fruit stalk</tissue>
    </source>
</reference>
<gene>
    <name evidence="23" type="primary">LOC111315973</name>
</gene>
<evidence type="ECO:0000256" key="1">
    <source>
        <dbReference type="ARBA" id="ARBA00004479"/>
    </source>
</evidence>
<dbReference type="FunFam" id="1.10.510.10:FF:000445">
    <property type="entry name" value="MDIS1-interacting receptor like kinase 2"/>
    <property type="match status" value="1"/>
</dbReference>
<evidence type="ECO:0000256" key="8">
    <source>
        <dbReference type="ARBA" id="ARBA00022729"/>
    </source>
</evidence>
<feature type="binding site" evidence="19">
    <location>
        <position position="96"/>
    </location>
    <ligand>
        <name>ATP</name>
        <dbReference type="ChEBI" id="CHEBI:30616"/>
    </ligand>
</feature>
<dbReference type="InterPro" id="IPR008266">
    <property type="entry name" value="Tyr_kinase_AS"/>
</dbReference>
<comment type="catalytic activity">
    <reaction evidence="18">
        <text>L-seryl-[protein] + ATP = O-phospho-L-seryl-[protein] + ADP + H(+)</text>
        <dbReference type="Rhea" id="RHEA:17989"/>
        <dbReference type="Rhea" id="RHEA-COMP:9863"/>
        <dbReference type="Rhea" id="RHEA-COMP:11604"/>
        <dbReference type="ChEBI" id="CHEBI:15378"/>
        <dbReference type="ChEBI" id="CHEBI:29999"/>
        <dbReference type="ChEBI" id="CHEBI:30616"/>
        <dbReference type="ChEBI" id="CHEBI:83421"/>
        <dbReference type="ChEBI" id="CHEBI:456216"/>
        <dbReference type="EC" id="2.7.11.1"/>
    </reaction>
</comment>
<protein>
    <recommendedName>
        <fullName evidence="2">non-specific serine/threonine protein kinase</fullName>
        <ecNumber evidence="2">2.7.11.1</ecNumber>
    </recommendedName>
</protein>
<dbReference type="InterPro" id="IPR017441">
    <property type="entry name" value="Protein_kinase_ATP_BS"/>
</dbReference>
<dbReference type="OrthoDB" id="676979at2759"/>
<dbReference type="Gene3D" id="1.10.510.10">
    <property type="entry name" value="Transferase(Phosphotransferase) domain 1"/>
    <property type="match status" value="1"/>
</dbReference>
<evidence type="ECO:0000256" key="5">
    <source>
        <dbReference type="ARBA" id="ARBA00022614"/>
    </source>
</evidence>
<evidence type="ECO:0000256" key="11">
    <source>
        <dbReference type="ARBA" id="ARBA00022777"/>
    </source>
</evidence>
<dbReference type="AlphaFoldDB" id="A0A6P6B929"/>
<evidence type="ECO:0000259" key="21">
    <source>
        <dbReference type="PROSITE" id="PS50011"/>
    </source>
</evidence>